<dbReference type="EMBL" id="CCNE01000065">
    <property type="protein sequence ID" value="CDX62589.1"/>
    <property type="molecule type" value="Genomic_DNA"/>
</dbReference>
<protein>
    <submittedName>
        <fullName evidence="1">Uncharacterized protein</fullName>
    </submittedName>
</protein>
<keyword evidence="3" id="KW-1185">Reference proteome</keyword>
<organism evidence="1 3">
    <name type="scientific">Mesorhizobium plurifarium</name>
    <dbReference type="NCBI Taxonomy" id="69974"/>
    <lineage>
        <taxon>Bacteria</taxon>
        <taxon>Pseudomonadati</taxon>
        <taxon>Pseudomonadota</taxon>
        <taxon>Alphaproteobacteria</taxon>
        <taxon>Hyphomicrobiales</taxon>
        <taxon>Phyllobacteriaceae</taxon>
        <taxon>Mesorhizobium</taxon>
    </lineage>
</organism>
<evidence type="ECO:0000313" key="3">
    <source>
        <dbReference type="Proteomes" id="UP000045285"/>
    </source>
</evidence>
<name>A0A090EID8_MESPL</name>
<evidence type="ECO:0000313" key="1">
    <source>
        <dbReference type="EMBL" id="CDX28009.1"/>
    </source>
</evidence>
<dbReference type="Proteomes" id="UP000046122">
    <property type="component" value="Unassembled WGS sequence"/>
</dbReference>
<evidence type="ECO:0000313" key="2">
    <source>
        <dbReference type="EMBL" id="CDX62589.1"/>
    </source>
</evidence>
<dbReference type="AlphaFoldDB" id="A0A090EID8"/>
<sequence>MRPVVDLTSMARYSDPAALVRVQRHHSAAAAEVMDNRPPTARSRVAGRPLPFSLASFRRTIGGEFRGR</sequence>
<gene>
    <name evidence="1" type="ORF">MPL3356_70428</name>
    <name evidence="2" type="ORF">MPL3365_70550</name>
</gene>
<dbReference type="Proteomes" id="UP000045285">
    <property type="component" value="Unassembled WGS sequence"/>
</dbReference>
<accession>A0A090EID8</accession>
<dbReference type="EMBL" id="CCMZ01000067">
    <property type="protein sequence ID" value="CDX28009.1"/>
    <property type="molecule type" value="Genomic_DNA"/>
</dbReference>
<reference evidence="3" key="1">
    <citation type="submission" date="2014-08" db="EMBL/GenBank/DDBJ databases">
        <authorList>
            <person name="Moulin L."/>
        </authorList>
    </citation>
    <scope>NUCLEOTIDE SEQUENCE [LARGE SCALE GENOMIC DNA]</scope>
</reference>
<proteinExistence type="predicted"/>
<evidence type="ECO:0000313" key="4">
    <source>
        <dbReference type="Proteomes" id="UP000046122"/>
    </source>
</evidence>
<reference evidence="1 4" key="2">
    <citation type="submission" date="2014-08" db="EMBL/GenBank/DDBJ databases">
        <authorList>
            <person name="Moulin Lionel"/>
        </authorList>
    </citation>
    <scope>NUCLEOTIDE SEQUENCE [LARGE SCALE GENOMIC DNA]</scope>
</reference>